<sequence length="230" mass="26253">MLISVYYLFSIRVHSVHVIFQTWSIYHRINQSNVLDGEESVQYSSERTASARKAFNIQVVELLVRGKHSIFEWANCKCEESIQYSSGRTASARKAFNIQVGELQMRGKHSIFEWANCKCEESIQYSSGRTASARKAFNIQVGELQVRGKHSIFKWANCKCEESIQYSSGQTASALFADKLLIEMYHECSLKTAKIINNMPHNISRSCASPIPQINTLRMLLHTMITSSYH</sequence>
<protein>
    <submittedName>
        <fullName evidence="1">Uncharacterized protein</fullName>
    </submittedName>
</protein>
<evidence type="ECO:0000313" key="1">
    <source>
        <dbReference type="EMBL" id="KAH3892912.1"/>
    </source>
</evidence>
<gene>
    <name evidence="1" type="ORF">DPMN_017048</name>
</gene>
<accession>A0A9D4NAR6</accession>
<keyword evidence="2" id="KW-1185">Reference proteome</keyword>
<dbReference type="Proteomes" id="UP000828390">
    <property type="component" value="Unassembled WGS sequence"/>
</dbReference>
<dbReference type="AlphaFoldDB" id="A0A9D4NAR6"/>
<proteinExistence type="predicted"/>
<reference evidence="1" key="1">
    <citation type="journal article" date="2019" name="bioRxiv">
        <title>The Genome of the Zebra Mussel, Dreissena polymorpha: A Resource for Invasive Species Research.</title>
        <authorList>
            <person name="McCartney M.A."/>
            <person name="Auch B."/>
            <person name="Kono T."/>
            <person name="Mallez S."/>
            <person name="Zhang Y."/>
            <person name="Obille A."/>
            <person name="Becker A."/>
            <person name="Abrahante J.E."/>
            <person name="Garbe J."/>
            <person name="Badalamenti J.P."/>
            <person name="Herman A."/>
            <person name="Mangelson H."/>
            <person name="Liachko I."/>
            <person name="Sullivan S."/>
            <person name="Sone E.D."/>
            <person name="Koren S."/>
            <person name="Silverstein K.A.T."/>
            <person name="Beckman K.B."/>
            <person name="Gohl D.M."/>
        </authorList>
    </citation>
    <scope>NUCLEOTIDE SEQUENCE</scope>
    <source>
        <strain evidence="1">Duluth1</strain>
        <tissue evidence="1">Whole animal</tissue>
    </source>
</reference>
<organism evidence="1 2">
    <name type="scientific">Dreissena polymorpha</name>
    <name type="common">Zebra mussel</name>
    <name type="synonym">Mytilus polymorpha</name>
    <dbReference type="NCBI Taxonomy" id="45954"/>
    <lineage>
        <taxon>Eukaryota</taxon>
        <taxon>Metazoa</taxon>
        <taxon>Spiralia</taxon>
        <taxon>Lophotrochozoa</taxon>
        <taxon>Mollusca</taxon>
        <taxon>Bivalvia</taxon>
        <taxon>Autobranchia</taxon>
        <taxon>Heteroconchia</taxon>
        <taxon>Euheterodonta</taxon>
        <taxon>Imparidentia</taxon>
        <taxon>Neoheterodontei</taxon>
        <taxon>Myida</taxon>
        <taxon>Dreissenoidea</taxon>
        <taxon>Dreissenidae</taxon>
        <taxon>Dreissena</taxon>
    </lineage>
</organism>
<evidence type="ECO:0000313" key="2">
    <source>
        <dbReference type="Proteomes" id="UP000828390"/>
    </source>
</evidence>
<name>A0A9D4NAR6_DREPO</name>
<comment type="caution">
    <text evidence="1">The sequence shown here is derived from an EMBL/GenBank/DDBJ whole genome shotgun (WGS) entry which is preliminary data.</text>
</comment>
<reference evidence="1" key="2">
    <citation type="submission" date="2020-11" db="EMBL/GenBank/DDBJ databases">
        <authorList>
            <person name="McCartney M.A."/>
            <person name="Auch B."/>
            <person name="Kono T."/>
            <person name="Mallez S."/>
            <person name="Becker A."/>
            <person name="Gohl D.M."/>
            <person name="Silverstein K.A.T."/>
            <person name="Koren S."/>
            <person name="Bechman K.B."/>
            <person name="Herman A."/>
            <person name="Abrahante J.E."/>
            <person name="Garbe J."/>
        </authorList>
    </citation>
    <scope>NUCLEOTIDE SEQUENCE</scope>
    <source>
        <strain evidence="1">Duluth1</strain>
        <tissue evidence="1">Whole animal</tissue>
    </source>
</reference>
<dbReference type="EMBL" id="JAIWYP010000001">
    <property type="protein sequence ID" value="KAH3892912.1"/>
    <property type="molecule type" value="Genomic_DNA"/>
</dbReference>